<organism evidence="1 2">
    <name type="scientific">Bifidobacterium psychraerophilum</name>
    <dbReference type="NCBI Taxonomy" id="218140"/>
    <lineage>
        <taxon>Bacteria</taxon>
        <taxon>Bacillati</taxon>
        <taxon>Actinomycetota</taxon>
        <taxon>Actinomycetes</taxon>
        <taxon>Bifidobacteriales</taxon>
        <taxon>Bifidobacteriaceae</taxon>
        <taxon>Bifidobacterium</taxon>
    </lineage>
</organism>
<evidence type="ECO:0000313" key="2">
    <source>
        <dbReference type="Proteomes" id="UP000029050"/>
    </source>
</evidence>
<gene>
    <name evidence="1" type="ORF">BPSY_1508</name>
</gene>
<comment type="caution">
    <text evidence="1">The sequence shown here is derived from an EMBL/GenBank/DDBJ whole genome shotgun (WGS) entry which is preliminary data.</text>
</comment>
<dbReference type="GeneID" id="98300693"/>
<sequence length="82" mass="9176">MTEYIVSFDLHSDEVDVCPDFFVKIEGLTNPTRLQTNVWIIDSSMTAKETADSIFAHLDSGDGLFVSELSDRNAVIGPYRHP</sequence>
<dbReference type="EMBL" id="JGZI01000010">
    <property type="protein sequence ID" value="KFI81103.1"/>
    <property type="molecule type" value="Genomic_DNA"/>
</dbReference>
<reference evidence="1 2" key="1">
    <citation type="submission" date="2014-03" db="EMBL/GenBank/DDBJ databases">
        <title>Genomics of Bifidobacteria.</title>
        <authorList>
            <person name="Ventura M."/>
            <person name="Milani C."/>
            <person name="Lugli G.A."/>
        </authorList>
    </citation>
    <scope>NUCLEOTIDE SEQUENCE [LARGE SCALE GENOMIC DNA]</scope>
    <source>
        <strain evidence="1 2">LMG 21775</strain>
    </source>
</reference>
<name>A0A087CCV3_9BIFI</name>
<protein>
    <submittedName>
        <fullName evidence="1">Uncharacterized protein</fullName>
    </submittedName>
</protein>
<dbReference type="RefSeq" id="WP_033497866.1">
    <property type="nucleotide sequence ID" value="NZ_BAABVZ010000003.1"/>
</dbReference>
<proteinExistence type="predicted"/>
<evidence type="ECO:0000313" key="1">
    <source>
        <dbReference type="EMBL" id="KFI81103.1"/>
    </source>
</evidence>
<accession>A0A087CCV3</accession>
<dbReference type="Proteomes" id="UP000029050">
    <property type="component" value="Unassembled WGS sequence"/>
</dbReference>
<dbReference type="AlphaFoldDB" id="A0A087CCV3"/>
<keyword evidence="2" id="KW-1185">Reference proteome</keyword>
<dbReference type="OrthoDB" id="2656750at2"/>